<sequence length="315" mass="35050">MDLYSQAAELPWRIPIDLQPARYRQLRNAGLSAGAVRWRTNRGRLHRPYHGRYISGPDLPGLWGRARAALMDNPDAVLGFHSAAQLHGFGIAPTDNVHLLIPAGRPFPQRRGITSHQTVLPTAPPVCILGLPCAGAPRVAVDLARTLPRLDALPLLDAALFAGAVTPEELLVEVSRHDGLRGVRQARELVAIADGRAECRQETQLRLLLIDAGIKDFVPQLPVRDGAGRVRCRLDLGDPCRMIAAEYDGSSHLNRQTLRRDRSRHNWLEQQGWAMRYFTAADLYHSPESVLSTITTARRSRANRRAWRSTDAHMP</sequence>
<evidence type="ECO:0000259" key="1">
    <source>
        <dbReference type="Pfam" id="PF04480"/>
    </source>
</evidence>
<proteinExistence type="predicted"/>
<dbReference type="Gene3D" id="3.40.960.10">
    <property type="entry name" value="VSR Endonuclease"/>
    <property type="match status" value="1"/>
</dbReference>
<dbReference type="Pfam" id="PF04480">
    <property type="entry name" value="DUF559"/>
    <property type="match status" value="1"/>
</dbReference>
<dbReference type="SUPFAM" id="SSF52980">
    <property type="entry name" value="Restriction endonuclease-like"/>
    <property type="match status" value="1"/>
</dbReference>
<gene>
    <name evidence="2" type="ORF">GA0070607_2787</name>
</gene>
<dbReference type="EMBL" id="LT607412">
    <property type="protein sequence ID" value="SCE88478.1"/>
    <property type="molecule type" value="Genomic_DNA"/>
</dbReference>
<dbReference type="InterPro" id="IPR011335">
    <property type="entry name" value="Restrct_endonuc-II-like"/>
</dbReference>
<name>A0A1C4VWZ7_9ACTN</name>
<dbReference type="AlphaFoldDB" id="A0A1C4VWZ7"/>
<accession>A0A1C4VWZ7</accession>
<evidence type="ECO:0000313" key="3">
    <source>
        <dbReference type="Proteomes" id="UP000198243"/>
    </source>
</evidence>
<organism evidence="2 3">
    <name type="scientific">Micromonospora coriariae</name>
    <dbReference type="NCBI Taxonomy" id="285665"/>
    <lineage>
        <taxon>Bacteria</taxon>
        <taxon>Bacillati</taxon>
        <taxon>Actinomycetota</taxon>
        <taxon>Actinomycetes</taxon>
        <taxon>Micromonosporales</taxon>
        <taxon>Micromonosporaceae</taxon>
        <taxon>Micromonospora</taxon>
    </lineage>
</organism>
<keyword evidence="3" id="KW-1185">Reference proteome</keyword>
<dbReference type="InterPro" id="IPR007569">
    <property type="entry name" value="DUF559"/>
</dbReference>
<evidence type="ECO:0000313" key="2">
    <source>
        <dbReference type="EMBL" id="SCE88478.1"/>
    </source>
</evidence>
<reference evidence="3" key="1">
    <citation type="submission" date="2016-06" db="EMBL/GenBank/DDBJ databases">
        <authorList>
            <person name="Varghese N."/>
            <person name="Submissions Spin"/>
        </authorList>
    </citation>
    <scope>NUCLEOTIDE SEQUENCE [LARGE SCALE GENOMIC DNA]</scope>
    <source>
        <strain evidence="3">DSM 44875</strain>
    </source>
</reference>
<feature type="domain" description="DUF559" evidence="1">
    <location>
        <begin position="245"/>
        <end position="296"/>
    </location>
</feature>
<protein>
    <recommendedName>
        <fullName evidence="1">DUF559 domain-containing protein</fullName>
    </recommendedName>
</protein>
<dbReference type="Proteomes" id="UP000198243">
    <property type="component" value="Chromosome I"/>
</dbReference>